<dbReference type="InterPro" id="IPR036812">
    <property type="entry name" value="NAD(P)_OxRdtase_dom_sf"/>
</dbReference>
<evidence type="ECO:0000256" key="2">
    <source>
        <dbReference type="ARBA" id="ARBA00022857"/>
    </source>
</evidence>
<proteinExistence type="inferred from homology"/>
<dbReference type="InterPro" id="IPR005399">
    <property type="entry name" value="K_chnl_volt-dep_bsu_KCNAB-rel"/>
</dbReference>
<organism evidence="5 6">
    <name type="scientific">Sphaerochaeta halotolerans</name>
    <dbReference type="NCBI Taxonomy" id="2293840"/>
    <lineage>
        <taxon>Bacteria</taxon>
        <taxon>Pseudomonadati</taxon>
        <taxon>Spirochaetota</taxon>
        <taxon>Spirochaetia</taxon>
        <taxon>Spirochaetales</taxon>
        <taxon>Sphaerochaetaceae</taxon>
        <taxon>Sphaerochaeta</taxon>
    </lineage>
</organism>
<feature type="domain" description="NADP-dependent oxidoreductase" evidence="4">
    <location>
        <begin position="26"/>
        <end position="328"/>
    </location>
</feature>
<comment type="caution">
    <text evidence="5">The sequence shown here is derived from an EMBL/GenBank/DDBJ whole genome shotgun (WGS) entry which is preliminary data.</text>
</comment>
<evidence type="ECO:0000256" key="1">
    <source>
        <dbReference type="ARBA" id="ARBA00006515"/>
    </source>
</evidence>
<dbReference type="GO" id="GO:0051596">
    <property type="term" value="P:methylglyoxal catabolic process"/>
    <property type="evidence" value="ECO:0007669"/>
    <property type="project" value="TreeGrafter"/>
</dbReference>
<dbReference type="GO" id="GO:0016491">
    <property type="term" value="F:oxidoreductase activity"/>
    <property type="evidence" value="ECO:0007669"/>
    <property type="project" value="UniProtKB-KW"/>
</dbReference>
<sequence length="332" mass="37328">MYTANETRYDSMRYRYAGRSGLRLPELSLGLWHNFGAEADDEVCRSILTTAFDNGVTHFDLANNYGPPAGSAEQRFGSILKRDFAPYRDELIISSKAGYYMWPGPYGEWGSRKYLISSCDQSLKRMGLEYVDIFYHHRPDPNTPLEETMGALAHLVHQGKALYVGISNYRAEDAVKAIKLLEEMGTPCILNQVRYSMLDRWVEENGLLDAMDNQAGTICFSPLAQGLLTSRYLDGNIPEGSRASENRFLKADSITKERVALLNELNEVAKRRGQSLSELAVSWLLKDKRVTSVLIGASSKAQLLQNLRALDKPAAFSPEELSELNAILQQWE</sequence>
<accession>A0A372MIP6</accession>
<dbReference type="Proteomes" id="UP000264002">
    <property type="component" value="Unassembled WGS sequence"/>
</dbReference>
<dbReference type="InterPro" id="IPR023210">
    <property type="entry name" value="NADP_OxRdtase_dom"/>
</dbReference>
<protein>
    <submittedName>
        <fullName evidence="5">L-glyceraldehyde 3-phosphate reductase</fullName>
    </submittedName>
</protein>
<comment type="similarity">
    <text evidence="1">Belongs to the shaker potassium channel beta subunit family.</text>
</comment>
<dbReference type="SUPFAM" id="SSF51430">
    <property type="entry name" value="NAD(P)-linked oxidoreductase"/>
    <property type="match status" value="1"/>
</dbReference>
<evidence type="ECO:0000259" key="4">
    <source>
        <dbReference type="Pfam" id="PF00248"/>
    </source>
</evidence>
<keyword evidence="6" id="KW-1185">Reference proteome</keyword>
<keyword evidence="2" id="KW-0521">NADP</keyword>
<dbReference type="Pfam" id="PF00248">
    <property type="entry name" value="Aldo_ket_red"/>
    <property type="match status" value="1"/>
</dbReference>
<gene>
    <name evidence="5" type="ORF">DYP60_03910</name>
</gene>
<name>A0A372MIP6_9SPIR</name>
<reference evidence="5 6" key="2">
    <citation type="submission" date="2018-09" db="EMBL/GenBank/DDBJ databases">
        <title>Genome of Sphaerochaeta halotolerans strain 4-11.</title>
        <authorList>
            <person name="Nazina T.N."/>
            <person name="Sokolova D.S."/>
        </authorList>
    </citation>
    <scope>NUCLEOTIDE SEQUENCE [LARGE SCALE GENOMIC DNA]</scope>
    <source>
        <strain evidence="5 6">4-11</strain>
    </source>
</reference>
<dbReference type="AlphaFoldDB" id="A0A372MIP6"/>
<dbReference type="EMBL" id="QUWK01000003">
    <property type="protein sequence ID" value="RFU95629.1"/>
    <property type="molecule type" value="Genomic_DNA"/>
</dbReference>
<evidence type="ECO:0000313" key="6">
    <source>
        <dbReference type="Proteomes" id="UP000264002"/>
    </source>
</evidence>
<dbReference type="PANTHER" id="PTHR43150:SF4">
    <property type="entry name" value="L-GLYCERALDEHYDE 3-PHOSPHATE REDUCTASE"/>
    <property type="match status" value="1"/>
</dbReference>
<evidence type="ECO:0000256" key="3">
    <source>
        <dbReference type="ARBA" id="ARBA00023002"/>
    </source>
</evidence>
<dbReference type="PANTHER" id="PTHR43150">
    <property type="entry name" value="HYPERKINETIC, ISOFORM M"/>
    <property type="match status" value="1"/>
</dbReference>
<evidence type="ECO:0000313" key="5">
    <source>
        <dbReference type="EMBL" id="RFU95629.1"/>
    </source>
</evidence>
<dbReference type="Gene3D" id="3.20.20.100">
    <property type="entry name" value="NADP-dependent oxidoreductase domain"/>
    <property type="match status" value="1"/>
</dbReference>
<keyword evidence="3" id="KW-0560">Oxidoreductase</keyword>
<reference evidence="6" key="1">
    <citation type="submission" date="2018-08" db="EMBL/GenBank/DDBJ databases">
        <authorList>
            <person name="Grouzdev D.S."/>
            <person name="Krutkina M.S."/>
        </authorList>
    </citation>
    <scope>NUCLEOTIDE SEQUENCE [LARGE SCALE GENOMIC DNA]</scope>
    <source>
        <strain evidence="6">4-11</strain>
    </source>
</reference>